<sequence>MLGALLLVLLAAIWGGSFLFMRIAVPSLGPAYLIEARVLLAALTLMLIAVLTRKALQVKGLGRHYAILGCFNTALPFLLFAYAAQYVNASVLSVLNSTAPFWGVLVSAIWLKTSVSAKTLWGCLSGLIGVIILVDMHELPSMSELVPILAALAATLCYGIASNYTKIAPKVSAFNNAHGNLWASTFLVLPLLLWQPIPSLPTATVGWSVLALGVLCTGVALIIYFKLIDMLGAAQALTVTFLIPLFGILWGAWFLAEPIGLNTLFGAVFVIQGVMLVTDVKFSKLLFWRKPAASTL</sequence>
<keyword evidence="2 5" id="KW-0812">Transmembrane</keyword>
<comment type="subcellular location">
    <subcellularLocation>
        <location evidence="1">Membrane</location>
        <topology evidence="1">Multi-pass membrane protein</topology>
    </subcellularLocation>
</comment>
<keyword evidence="4 5" id="KW-0472">Membrane</keyword>
<evidence type="ECO:0000256" key="1">
    <source>
        <dbReference type="ARBA" id="ARBA00004141"/>
    </source>
</evidence>
<reference evidence="8" key="1">
    <citation type="journal article" date="2019" name="Int. J. Syst. Evol. Microbiol.">
        <title>The Global Catalogue of Microorganisms (GCM) 10K type strain sequencing project: providing services to taxonomists for standard genome sequencing and annotation.</title>
        <authorList>
            <consortium name="The Broad Institute Genomics Platform"/>
            <consortium name="The Broad Institute Genome Sequencing Center for Infectious Disease"/>
            <person name="Wu L."/>
            <person name="Ma J."/>
        </authorList>
    </citation>
    <scope>NUCLEOTIDE SEQUENCE [LARGE SCALE GENOMIC DNA]</scope>
    <source>
        <strain evidence="8">KCTC 42730</strain>
    </source>
</reference>
<dbReference type="PANTHER" id="PTHR32322:SF9">
    <property type="entry name" value="AMINO-ACID METABOLITE EFFLUX PUMP-RELATED"/>
    <property type="match status" value="1"/>
</dbReference>
<feature type="domain" description="EamA" evidence="6">
    <location>
        <begin position="148"/>
        <end position="278"/>
    </location>
</feature>
<organism evidence="7 8">
    <name type="scientific">Pseudoalteromonas fenneropenaei</name>
    <dbReference type="NCBI Taxonomy" id="1737459"/>
    <lineage>
        <taxon>Bacteria</taxon>
        <taxon>Pseudomonadati</taxon>
        <taxon>Pseudomonadota</taxon>
        <taxon>Gammaproteobacteria</taxon>
        <taxon>Alteromonadales</taxon>
        <taxon>Pseudoalteromonadaceae</taxon>
        <taxon>Pseudoalteromonas</taxon>
    </lineage>
</organism>
<evidence type="ECO:0000256" key="5">
    <source>
        <dbReference type="SAM" id="Phobius"/>
    </source>
</evidence>
<feature type="transmembrane region" description="Helical" evidence="5">
    <location>
        <begin position="64"/>
        <end position="84"/>
    </location>
</feature>
<evidence type="ECO:0000259" key="6">
    <source>
        <dbReference type="Pfam" id="PF00892"/>
    </source>
</evidence>
<evidence type="ECO:0000256" key="2">
    <source>
        <dbReference type="ARBA" id="ARBA00022692"/>
    </source>
</evidence>
<dbReference type="InterPro" id="IPR037185">
    <property type="entry name" value="EmrE-like"/>
</dbReference>
<evidence type="ECO:0000256" key="4">
    <source>
        <dbReference type="ARBA" id="ARBA00023136"/>
    </source>
</evidence>
<dbReference type="InterPro" id="IPR050638">
    <property type="entry name" value="AA-Vitamin_Transporters"/>
</dbReference>
<feature type="transmembrane region" description="Helical" evidence="5">
    <location>
        <begin position="90"/>
        <end position="111"/>
    </location>
</feature>
<evidence type="ECO:0000256" key="3">
    <source>
        <dbReference type="ARBA" id="ARBA00022989"/>
    </source>
</evidence>
<dbReference type="InterPro" id="IPR000620">
    <property type="entry name" value="EamA_dom"/>
</dbReference>
<dbReference type="Proteomes" id="UP001595453">
    <property type="component" value="Unassembled WGS sequence"/>
</dbReference>
<dbReference type="SUPFAM" id="SSF103481">
    <property type="entry name" value="Multidrug resistance efflux transporter EmrE"/>
    <property type="match status" value="2"/>
</dbReference>
<comment type="caution">
    <text evidence="7">The sequence shown here is derived from an EMBL/GenBank/DDBJ whole genome shotgun (WGS) entry which is preliminary data.</text>
</comment>
<dbReference type="PANTHER" id="PTHR32322">
    <property type="entry name" value="INNER MEMBRANE TRANSPORTER"/>
    <property type="match status" value="1"/>
</dbReference>
<keyword evidence="3 5" id="KW-1133">Transmembrane helix</keyword>
<dbReference type="RefSeq" id="WP_377123567.1">
    <property type="nucleotide sequence ID" value="NZ_JBHRSD010000014.1"/>
</dbReference>
<protein>
    <submittedName>
        <fullName evidence="7">DMT family transporter</fullName>
    </submittedName>
</protein>
<name>A0ABV7CJS4_9GAMM</name>
<gene>
    <name evidence="7" type="ORF">ACFOEE_09510</name>
</gene>
<dbReference type="EMBL" id="JBHRSD010000014">
    <property type="protein sequence ID" value="MFC3032756.1"/>
    <property type="molecule type" value="Genomic_DNA"/>
</dbReference>
<feature type="transmembrane region" description="Helical" evidence="5">
    <location>
        <begin position="120"/>
        <end position="139"/>
    </location>
</feature>
<proteinExistence type="predicted"/>
<feature type="transmembrane region" description="Helical" evidence="5">
    <location>
        <begin position="259"/>
        <end position="280"/>
    </location>
</feature>
<accession>A0ABV7CJS4</accession>
<feature type="transmembrane region" description="Helical" evidence="5">
    <location>
        <begin position="31"/>
        <end position="52"/>
    </location>
</feature>
<evidence type="ECO:0000313" key="8">
    <source>
        <dbReference type="Proteomes" id="UP001595453"/>
    </source>
</evidence>
<evidence type="ECO:0000313" key="7">
    <source>
        <dbReference type="EMBL" id="MFC3032756.1"/>
    </source>
</evidence>
<feature type="domain" description="EamA" evidence="6">
    <location>
        <begin position="2"/>
        <end position="134"/>
    </location>
</feature>
<dbReference type="Pfam" id="PF00892">
    <property type="entry name" value="EamA"/>
    <property type="match status" value="2"/>
</dbReference>
<feature type="transmembrane region" description="Helical" evidence="5">
    <location>
        <begin position="145"/>
        <end position="161"/>
    </location>
</feature>
<feature type="transmembrane region" description="Helical" evidence="5">
    <location>
        <begin position="173"/>
        <end position="193"/>
    </location>
</feature>
<keyword evidence="8" id="KW-1185">Reference proteome</keyword>
<feature type="transmembrane region" description="Helical" evidence="5">
    <location>
        <begin position="205"/>
        <end position="225"/>
    </location>
</feature>
<feature type="transmembrane region" description="Helical" evidence="5">
    <location>
        <begin position="232"/>
        <end position="253"/>
    </location>
</feature>